<keyword evidence="2" id="KW-1185">Reference proteome</keyword>
<protein>
    <submittedName>
        <fullName evidence="1">Uncharacterized protein</fullName>
    </submittedName>
</protein>
<gene>
    <name evidence="1" type="ORF">CRE_09537</name>
</gene>
<dbReference type="Proteomes" id="UP000008281">
    <property type="component" value="Unassembled WGS sequence"/>
</dbReference>
<evidence type="ECO:0000313" key="1">
    <source>
        <dbReference type="EMBL" id="EFP03430.1"/>
    </source>
</evidence>
<accession>E3MJ20</accession>
<name>E3MJ20_CAERE</name>
<organism evidence="2">
    <name type="scientific">Caenorhabditis remanei</name>
    <name type="common">Caenorhabditis vulgaris</name>
    <dbReference type="NCBI Taxonomy" id="31234"/>
    <lineage>
        <taxon>Eukaryota</taxon>
        <taxon>Metazoa</taxon>
        <taxon>Ecdysozoa</taxon>
        <taxon>Nematoda</taxon>
        <taxon>Chromadorea</taxon>
        <taxon>Rhabditida</taxon>
        <taxon>Rhabditina</taxon>
        <taxon>Rhabditomorpha</taxon>
        <taxon>Rhabditoidea</taxon>
        <taxon>Rhabditidae</taxon>
        <taxon>Peloderinae</taxon>
        <taxon>Caenorhabditis</taxon>
    </lineage>
</organism>
<evidence type="ECO:0000313" key="2">
    <source>
        <dbReference type="Proteomes" id="UP000008281"/>
    </source>
</evidence>
<dbReference type="AlphaFoldDB" id="E3MJ20"/>
<dbReference type="EMBL" id="DS268449">
    <property type="protein sequence ID" value="EFP03430.1"/>
    <property type="molecule type" value="Genomic_DNA"/>
</dbReference>
<reference evidence="1" key="1">
    <citation type="submission" date="2007-07" db="EMBL/GenBank/DDBJ databases">
        <title>PCAP assembly of the Caenorhabditis remanei genome.</title>
        <authorList>
            <consortium name="The Caenorhabditis remanei Sequencing Consortium"/>
            <person name="Wilson R.K."/>
        </authorList>
    </citation>
    <scope>NUCLEOTIDE SEQUENCE [LARGE SCALE GENOMIC DNA]</scope>
    <source>
        <strain evidence="1">PB4641</strain>
    </source>
</reference>
<dbReference type="InParanoid" id="E3MJ20"/>
<proteinExistence type="predicted"/>
<dbReference type="HOGENOM" id="CLU_102678_0_0_1"/>
<sequence length="167" mass="18634">MFNSNMKHFPELFLTKDLPDIAECENHTNPNVNVNKPNNINLPLNLNTDHLENNAVSGDTDDDFNIIEKRLGNADTFQDPQRVFPAEAADDDFSELPAGRVRTYLSRKAKELPINYVHHADSQETAGTLPPGMLSTISLKTNLSTTERLNDEPHMVFPAKLGSSSPY</sequence>